<feature type="transmembrane region" description="Helical" evidence="1">
    <location>
        <begin position="29"/>
        <end position="47"/>
    </location>
</feature>
<keyword evidence="1" id="KW-0472">Membrane</keyword>
<keyword evidence="1" id="KW-0812">Transmembrane</keyword>
<evidence type="ECO:0000313" key="2">
    <source>
        <dbReference type="EMBL" id="MFF3570186.1"/>
    </source>
</evidence>
<name>A0ABW6S4S8_9NOCA</name>
<proteinExistence type="predicted"/>
<sequence length="107" mass="11089">MIFFEPDGSLVGQVGVWHSTLLLPPMNSAAVGAVLLAFPGVISALLVRRGLAPLSPHEHRALTAYCGSATSRANHNKSVSGHAVDAHYKSAEVTNLPPLRPPTGSAG</sequence>
<protein>
    <submittedName>
        <fullName evidence="2">Uncharacterized protein</fullName>
    </submittedName>
</protein>
<accession>A0ABW6S4S8</accession>
<dbReference type="EMBL" id="JBIAQY010000006">
    <property type="protein sequence ID" value="MFF3570186.1"/>
    <property type="molecule type" value="Genomic_DNA"/>
</dbReference>
<organism evidence="2 3">
    <name type="scientific">Nocardia jiangxiensis</name>
    <dbReference type="NCBI Taxonomy" id="282685"/>
    <lineage>
        <taxon>Bacteria</taxon>
        <taxon>Bacillati</taxon>
        <taxon>Actinomycetota</taxon>
        <taxon>Actinomycetes</taxon>
        <taxon>Mycobacteriales</taxon>
        <taxon>Nocardiaceae</taxon>
        <taxon>Nocardia</taxon>
    </lineage>
</organism>
<evidence type="ECO:0000313" key="3">
    <source>
        <dbReference type="Proteomes" id="UP001601992"/>
    </source>
</evidence>
<reference evidence="2 3" key="1">
    <citation type="submission" date="2024-10" db="EMBL/GenBank/DDBJ databases">
        <title>The Natural Products Discovery Center: Release of the First 8490 Sequenced Strains for Exploring Actinobacteria Biosynthetic Diversity.</title>
        <authorList>
            <person name="Kalkreuter E."/>
            <person name="Kautsar S.A."/>
            <person name="Yang D."/>
            <person name="Bader C.D."/>
            <person name="Teijaro C.N."/>
            <person name="Fluegel L."/>
            <person name="Davis C.M."/>
            <person name="Simpson J.R."/>
            <person name="Lauterbach L."/>
            <person name="Steele A.D."/>
            <person name="Gui C."/>
            <person name="Meng S."/>
            <person name="Li G."/>
            <person name="Viehrig K."/>
            <person name="Ye F."/>
            <person name="Su P."/>
            <person name="Kiefer A.F."/>
            <person name="Nichols A."/>
            <person name="Cepeda A.J."/>
            <person name="Yan W."/>
            <person name="Fan B."/>
            <person name="Jiang Y."/>
            <person name="Adhikari A."/>
            <person name="Zheng C.-J."/>
            <person name="Schuster L."/>
            <person name="Cowan T.M."/>
            <person name="Smanski M.J."/>
            <person name="Chevrette M.G."/>
            <person name="De Carvalho L.P.S."/>
            <person name="Shen B."/>
        </authorList>
    </citation>
    <scope>NUCLEOTIDE SEQUENCE [LARGE SCALE GENOMIC DNA]</scope>
    <source>
        <strain evidence="2 3">NPDC002593</strain>
    </source>
</reference>
<comment type="caution">
    <text evidence="2">The sequence shown here is derived from an EMBL/GenBank/DDBJ whole genome shotgun (WGS) entry which is preliminary data.</text>
</comment>
<dbReference type="RefSeq" id="WP_040820076.1">
    <property type="nucleotide sequence ID" value="NZ_JBIAQY010000006.1"/>
</dbReference>
<gene>
    <name evidence="2" type="ORF">ACFYXQ_20625</name>
</gene>
<keyword evidence="1" id="KW-1133">Transmembrane helix</keyword>
<keyword evidence="3" id="KW-1185">Reference proteome</keyword>
<evidence type="ECO:0000256" key="1">
    <source>
        <dbReference type="SAM" id="Phobius"/>
    </source>
</evidence>
<dbReference type="Proteomes" id="UP001601992">
    <property type="component" value="Unassembled WGS sequence"/>
</dbReference>